<evidence type="ECO:0000256" key="1">
    <source>
        <dbReference type="ARBA" id="ARBA00004218"/>
    </source>
</evidence>
<dbReference type="AlphaFoldDB" id="K7GAG3"/>
<feature type="domain" description="Kazal-like" evidence="11">
    <location>
        <begin position="469"/>
        <end position="504"/>
    </location>
</feature>
<dbReference type="EMBL" id="AGCU01093964">
    <property type="status" value="NOT_ANNOTATED_CDS"/>
    <property type="molecule type" value="Genomic_DNA"/>
</dbReference>
<accession>K7GAG3</accession>
<evidence type="ECO:0000259" key="11">
    <source>
        <dbReference type="Pfam" id="PF07648"/>
    </source>
</evidence>
<evidence type="ECO:0000256" key="9">
    <source>
        <dbReference type="SAM" id="MobiDB-lite"/>
    </source>
</evidence>
<keyword evidence="5" id="KW-0968">Cytoplasmic vesicle</keyword>
<dbReference type="EMBL" id="AGCU01093963">
    <property type="status" value="NOT_ANNOTATED_CDS"/>
    <property type="molecule type" value="Genomic_DNA"/>
</dbReference>
<evidence type="ECO:0000256" key="5">
    <source>
        <dbReference type="ARBA" id="ARBA00023329"/>
    </source>
</evidence>
<dbReference type="GO" id="GO:0001669">
    <property type="term" value="C:acrosomal vesicle"/>
    <property type="evidence" value="ECO:0007669"/>
    <property type="project" value="UniProtKB-SubCell"/>
</dbReference>
<dbReference type="PANTHER" id="PTHR21362:SF1">
    <property type="entry name" value="ACROSIN-BINDING PROTEIN"/>
    <property type="match status" value="1"/>
</dbReference>
<dbReference type="GO" id="GO:0009566">
    <property type="term" value="P:fertilization"/>
    <property type="evidence" value="ECO:0007669"/>
    <property type="project" value="Ensembl"/>
</dbReference>
<dbReference type="Pfam" id="PF07222">
    <property type="entry name" value="PBP_sp32"/>
    <property type="match status" value="1"/>
</dbReference>
<reference evidence="12" key="3">
    <citation type="submission" date="2025-08" db="UniProtKB">
        <authorList>
            <consortium name="Ensembl"/>
        </authorList>
    </citation>
    <scope>IDENTIFICATION</scope>
</reference>
<dbReference type="PANTHER" id="PTHR21362">
    <property type="entry name" value="ACROSIN-BINDING PROTEIN"/>
    <property type="match status" value="1"/>
</dbReference>
<comment type="function">
    <text evidence="8">Acrosomal protein that maintains proacrosin (pro-ACR) as an enzymatically inactive zymogen in the acrosome. Involved also in the acrosome formation.</text>
</comment>
<name>K7GAG3_PELSI</name>
<reference evidence="12" key="4">
    <citation type="submission" date="2025-09" db="UniProtKB">
        <authorList>
            <consortium name="Ensembl"/>
        </authorList>
    </citation>
    <scope>IDENTIFICATION</scope>
</reference>
<dbReference type="GO" id="GO:0001675">
    <property type="term" value="P:acrosome assembly"/>
    <property type="evidence" value="ECO:0007669"/>
    <property type="project" value="Ensembl"/>
</dbReference>
<protein>
    <recommendedName>
        <fullName evidence="2">Acrosin-binding protein</fullName>
    </recommendedName>
    <alternativeName>
        <fullName evidence="6">Acrosin-binding protein, 60 kDa form</fullName>
    </alternativeName>
    <alternativeName>
        <fullName evidence="7">Proacrosin-binding protein sp32</fullName>
    </alternativeName>
</protein>
<comment type="subcellular location">
    <subcellularLocation>
        <location evidence="1">Cytoplasmic vesicle</location>
        <location evidence="1">Secretory vesicle</location>
        <location evidence="1">Acrosome</location>
    </subcellularLocation>
</comment>
<dbReference type="InterPro" id="IPR009865">
    <property type="entry name" value="Proacrosin-bd"/>
</dbReference>
<dbReference type="Ensembl" id="ENSPSIT00000017352.1">
    <property type="protein sequence ID" value="ENSPSIP00000017274.1"/>
    <property type="gene ID" value="ENSPSIG00000015272.1"/>
</dbReference>
<evidence type="ECO:0000256" key="2">
    <source>
        <dbReference type="ARBA" id="ARBA00018940"/>
    </source>
</evidence>
<evidence type="ECO:0000313" key="12">
    <source>
        <dbReference type="Ensembl" id="ENSPSIP00000017274.1"/>
    </source>
</evidence>
<dbReference type="OMA" id="YDEEPVW"/>
<feature type="compositionally biased region" description="Basic and acidic residues" evidence="9">
    <location>
        <begin position="202"/>
        <end position="227"/>
    </location>
</feature>
<evidence type="ECO:0000256" key="3">
    <source>
        <dbReference type="ARBA" id="ARBA00022553"/>
    </source>
</evidence>
<dbReference type="InterPro" id="IPR002350">
    <property type="entry name" value="Kazal_dom"/>
</dbReference>
<dbReference type="Proteomes" id="UP000007267">
    <property type="component" value="Unassembled WGS sequence"/>
</dbReference>
<proteinExistence type="predicted"/>
<evidence type="ECO:0000256" key="8">
    <source>
        <dbReference type="ARBA" id="ARBA00045517"/>
    </source>
</evidence>
<dbReference type="EMBL" id="AGCU01093962">
    <property type="status" value="NOT_ANNOTATED_CDS"/>
    <property type="molecule type" value="Genomic_DNA"/>
</dbReference>
<feature type="compositionally biased region" description="Low complexity" evidence="9">
    <location>
        <begin position="169"/>
        <end position="181"/>
    </location>
</feature>
<evidence type="ECO:0000313" key="13">
    <source>
        <dbReference type="Proteomes" id="UP000007267"/>
    </source>
</evidence>
<dbReference type="STRING" id="13735.ENSPSIP00000017274"/>
<keyword evidence="3" id="KW-0597">Phosphoprotein</keyword>
<keyword evidence="4 10" id="KW-0732">Signal</keyword>
<evidence type="ECO:0000256" key="7">
    <source>
        <dbReference type="ARBA" id="ARBA00033453"/>
    </source>
</evidence>
<feature type="region of interest" description="Disordered" evidence="9">
    <location>
        <begin position="165"/>
        <end position="256"/>
    </location>
</feature>
<evidence type="ECO:0000256" key="10">
    <source>
        <dbReference type="SAM" id="SignalP"/>
    </source>
</evidence>
<dbReference type="eggNOG" id="ENOG502R6TS">
    <property type="taxonomic scope" value="Eukaryota"/>
</dbReference>
<evidence type="ECO:0000256" key="4">
    <source>
        <dbReference type="ARBA" id="ARBA00022729"/>
    </source>
</evidence>
<dbReference type="EMBL" id="AGCU01093965">
    <property type="status" value="NOT_ANNOTATED_CDS"/>
    <property type="molecule type" value="Genomic_DNA"/>
</dbReference>
<reference evidence="13" key="2">
    <citation type="journal article" date="2013" name="Nat. Genet.">
        <title>The draft genomes of soft-shell turtle and green sea turtle yield insights into the development and evolution of the turtle-specific body plan.</title>
        <authorList>
            <person name="Wang Z."/>
            <person name="Pascual-Anaya J."/>
            <person name="Zadissa A."/>
            <person name="Li W."/>
            <person name="Niimura Y."/>
            <person name="Huang Z."/>
            <person name="Li C."/>
            <person name="White S."/>
            <person name="Xiong Z."/>
            <person name="Fang D."/>
            <person name="Wang B."/>
            <person name="Ming Y."/>
            <person name="Chen Y."/>
            <person name="Zheng Y."/>
            <person name="Kuraku S."/>
            <person name="Pignatelli M."/>
            <person name="Herrero J."/>
            <person name="Beal K."/>
            <person name="Nozawa M."/>
            <person name="Li Q."/>
            <person name="Wang J."/>
            <person name="Zhang H."/>
            <person name="Yu L."/>
            <person name="Shigenobu S."/>
            <person name="Wang J."/>
            <person name="Liu J."/>
            <person name="Flicek P."/>
            <person name="Searle S."/>
            <person name="Wang J."/>
            <person name="Kuratani S."/>
            <person name="Yin Y."/>
            <person name="Aken B."/>
            <person name="Zhang G."/>
            <person name="Irie N."/>
        </authorList>
    </citation>
    <scope>NUCLEOTIDE SEQUENCE [LARGE SCALE GENOMIC DNA]</scope>
    <source>
        <strain evidence="13">Daiwa-1</strain>
    </source>
</reference>
<gene>
    <name evidence="12" type="primary">ACRBP</name>
</gene>
<evidence type="ECO:0000256" key="6">
    <source>
        <dbReference type="ARBA" id="ARBA00032734"/>
    </source>
</evidence>
<feature type="signal peptide" evidence="10">
    <location>
        <begin position="1"/>
        <end position="22"/>
    </location>
</feature>
<dbReference type="Pfam" id="PF07648">
    <property type="entry name" value="Kazal_2"/>
    <property type="match status" value="1"/>
</dbReference>
<feature type="chain" id="PRO_5003902698" description="Acrosin-binding protein" evidence="10">
    <location>
        <begin position="23"/>
        <end position="535"/>
    </location>
</feature>
<dbReference type="GeneTree" id="ENSGT00390000000826"/>
<reference evidence="13" key="1">
    <citation type="submission" date="2011-10" db="EMBL/GenBank/DDBJ databases">
        <authorList>
            <consortium name="Soft-shell Turtle Genome Consortium"/>
        </authorList>
    </citation>
    <scope>NUCLEOTIDE SEQUENCE [LARGE SCALE GENOMIC DNA]</scope>
    <source>
        <strain evidence="13">Daiwa-1</strain>
    </source>
</reference>
<dbReference type="GO" id="GO:0005634">
    <property type="term" value="C:nucleus"/>
    <property type="evidence" value="ECO:0007669"/>
    <property type="project" value="TreeGrafter"/>
</dbReference>
<keyword evidence="13" id="KW-1185">Reference proteome</keyword>
<sequence>YTHPCPAFSVGLLFPMVQPVCSVPSPVSGSPLSDDEYQVFFSALKPSWKAGVACQIRRTQGCHDPKIIRLDQFENHGWIPEGPVCSDLLDASWFQTFCQFAQYRCSNHKYYNKRLLHSQPASQTLALTCLGYTDPDSDSPPVTMTPPLPPHLLCTADRPGAWGWGVRGSSGAEEAGQSSYGRRQLPAGEEEKTPRRRQNFQDQHKQREGKEARPNHQKDEFRSDQKHKIGSPPGLALHVSESQTKEDPSHSGQSFSTNVQGIQQFVGFVKSLHYWLEWSHSLLSHEKELTRRSIGRDENSHLRGGPNISLLALERDEALVILCYAMLEGICLSSAITQAWKRMEARALGFGDSVCDSTGRRHVDLCPDCAFCSLKREQCQGVSNLRRVHCDAGTFATYINPEISAQYQAVGNKVGSLEAVGYYGMEAYGGLRADYWCGRLAMHGCDDPRVTLWLQVEYAFFQEGDFPSKICDSDRVQHPNYCAFKSHQCLQRSLNSQQVLRHGCHRNETYQVLSDEKGEEEVLRWSQKFFSFTEG</sequence>
<organism evidence="12 13">
    <name type="scientific">Pelodiscus sinensis</name>
    <name type="common">Chinese softshell turtle</name>
    <name type="synonym">Trionyx sinensis</name>
    <dbReference type="NCBI Taxonomy" id="13735"/>
    <lineage>
        <taxon>Eukaryota</taxon>
        <taxon>Metazoa</taxon>
        <taxon>Chordata</taxon>
        <taxon>Craniata</taxon>
        <taxon>Vertebrata</taxon>
        <taxon>Euteleostomi</taxon>
        <taxon>Archelosauria</taxon>
        <taxon>Testudinata</taxon>
        <taxon>Testudines</taxon>
        <taxon>Cryptodira</taxon>
        <taxon>Trionychia</taxon>
        <taxon>Trionychidae</taxon>
        <taxon>Pelodiscus</taxon>
    </lineage>
</organism>